<dbReference type="Pfam" id="PF25130">
    <property type="entry name" value="DUF7820"/>
    <property type="match status" value="1"/>
</dbReference>
<dbReference type="Proteomes" id="UP001369815">
    <property type="component" value="Unassembled WGS sequence"/>
</dbReference>
<evidence type="ECO:0000313" key="5">
    <source>
        <dbReference type="Proteomes" id="UP001369815"/>
    </source>
</evidence>
<evidence type="ECO:0000259" key="3">
    <source>
        <dbReference type="Pfam" id="PF25130"/>
    </source>
</evidence>
<feature type="region of interest" description="Disordered" evidence="1">
    <location>
        <begin position="574"/>
        <end position="664"/>
    </location>
</feature>
<feature type="compositionally biased region" description="Polar residues" evidence="1">
    <location>
        <begin position="12"/>
        <end position="27"/>
    </location>
</feature>
<feature type="compositionally biased region" description="Low complexity" evidence="1">
    <location>
        <begin position="96"/>
        <end position="115"/>
    </location>
</feature>
<feature type="compositionally biased region" description="Polar residues" evidence="1">
    <location>
        <begin position="50"/>
        <end position="63"/>
    </location>
</feature>
<sequence length="758" mass="82239">MGAFDDSKSSDLTRGSSLRASVRFSTSPRDDDDYDMQAMAVADGFRPVDATNTQTPRPATTPQDVPMAQIPPPRPSSITKPHRRSGSLALQHDGSSSESDSSRSLSRVSSGSTASPFVDAEDPYDGPSGPSHPYQMYPQDVRVARTASLATTSTAPVSERSYNGPRGPAHPYGMYPQNTVPETGGIPGGPVQAEINVGFPGATDNYQRRIGPDGEDVADLIGPDGHTEQLPPYTRYPEEAYTRKALGVELPQPAPVQPMLAIPGAGGIGMATRNPEFASTEDLGGLSSPQSRQSIRSFTSENSRNELHATATPDKEIIDEKKLPKDWHVTAKRRVWGIVPCWAIVLAAIVLVLMGVILGAVIGTLLHPDSKDKSHKDGPSLPMVNPSNWDTQPLSTLPSDLPPLQEGDFSLPLRNNRMSNTCFSDSTLAQAWNCDLFFFQLGMKIRRLPGEPETSDYSLGFFYNESATLQHNVYLWGMQPPQLSDVRLKLVNDMHESPRGPAWNFEVAYNKTVIVPDHALSTIPSSSPSAFKRRRTLYGGGFKRKGAQVGDRIWICRWENTILEAFIYANQNNSIRPMASPPPPTTTENIPSGLTTLPGAAVTGPPGEGIENGGELRPSDAPYGGPQDHHTPTVGSDGPPNLTTTSSTPTSSSISDQDFPMPKNYPPVYPRVIKVEEHRNTNSATPKPWCRQYQINDNNVADEVIVDGKVVDIIIDEDEGEFGPGPPKDIIIERHLGGRGGIKMGSDMSDCGCMWWLS</sequence>
<feature type="compositionally biased region" description="Polar residues" evidence="1">
    <location>
        <begin position="586"/>
        <end position="595"/>
    </location>
</feature>
<comment type="caution">
    <text evidence="4">The sequence shown here is derived from an EMBL/GenBank/DDBJ whole genome shotgun (WGS) entry which is preliminary data.</text>
</comment>
<evidence type="ECO:0000256" key="1">
    <source>
        <dbReference type="SAM" id="MobiDB-lite"/>
    </source>
</evidence>
<dbReference type="InterPro" id="IPR056722">
    <property type="entry name" value="DUF7820"/>
</dbReference>
<name>A0AAX6MWN0_9PEZI</name>
<protein>
    <recommendedName>
        <fullName evidence="3">DUF7820 domain-containing protein</fullName>
    </recommendedName>
</protein>
<gene>
    <name evidence="4" type="ORF">Daesc_002300</name>
</gene>
<dbReference type="EMBL" id="JBANMG010000002">
    <property type="protein sequence ID" value="KAK6957015.1"/>
    <property type="molecule type" value="Genomic_DNA"/>
</dbReference>
<dbReference type="AlphaFoldDB" id="A0AAX6MWN0"/>
<keyword evidence="5" id="KW-1185">Reference proteome</keyword>
<feature type="region of interest" description="Disordered" evidence="1">
    <location>
        <begin position="278"/>
        <end position="303"/>
    </location>
</feature>
<dbReference type="PANTHER" id="PTHR42078:SF1">
    <property type="entry name" value="GLUCAN 1, 4-ALPHA-GLUCOSIDASE"/>
    <property type="match status" value="1"/>
</dbReference>
<feature type="compositionally biased region" description="Basic and acidic residues" evidence="1">
    <location>
        <begin position="1"/>
        <end position="11"/>
    </location>
</feature>
<feature type="compositionally biased region" description="Polar residues" evidence="1">
    <location>
        <begin position="287"/>
        <end position="302"/>
    </location>
</feature>
<organism evidence="4 5">
    <name type="scientific">Daldinia eschscholtzii</name>
    <dbReference type="NCBI Taxonomy" id="292717"/>
    <lineage>
        <taxon>Eukaryota</taxon>
        <taxon>Fungi</taxon>
        <taxon>Dikarya</taxon>
        <taxon>Ascomycota</taxon>
        <taxon>Pezizomycotina</taxon>
        <taxon>Sordariomycetes</taxon>
        <taxon>Xylariomycetidae</taxon>
        <taxon>Xylariales</taxon>
        <taxon>Hypoxylaceae</taxon>
        <taxon>Daldinia</taxon>
    </lineage>
</organism>
<feature type="region of interest" description="Disordered" evidence="1">
    <location>
        <begin position="369"/>
        <end position="392"/>
    </location>
</feature>
<proteinExistence type="predicted"/>
<feature type="compositionally biased region" description="Low complexity" evidence="1">
    <location>
        <begin position="643"/>
        <end position="653"/>
    </location>
</feature>
<dbReference type="PANTHER" id="PTHR42078">
    <property type="entry name" value="GLUCAN 1, 4-ALPHA-GLUCOSIDASE"/>
    <property type="match status" value="1"/>
</dbReference>
<keyword evidence="2" id="KW-1133">Transmembrane helix</keyword>
<feature type="compositionally biased region" description="Basic and acidic residues" evidence="1">
    <location>
        <begin position="369"/>
        <end position="378"/>
    </location>
</feature>
<accession>A0AAX6MWN0</accession>
<keyword evidence="2" id="KW-0472">Membrane</keyword>
<reference evidence="4 5" key="1">
    <citation type="journal article" date="2024" name="Front Chem Biol">
        <title>Unveiling the potential of Daldinia eschscholtzii MFLUCC 19-0629 through bioactivity and bioinformatics studies for enhanced sustainable agriculture production.</title>
        <authorList>
            <person name="Brooks S."/>
            <person name="Weaver J.A."/>
            <person name="Klomchit A."/>
            <person name="Alharthi S.A."/>
            <person name="Onlamun T."/>
            <person name="Nurani R."/>
            <person name="Vong T.K."/>
            <person name="Alberti F."/>
            <person name="Greco C."/>
        </authorList>
    </citation>
    <scope>NUCLEOTIDE SEQUENCE [LARGE SCALE GENOMIC DNA]</scope>
    <source>
        <strain evidence="4">MFLUCC 19-0629</strain>
    </source>
</reference>
<feature type="region of interest" description="Disordered" evidence="1">
    <location>
        <begin position="1"/>
        <end position="143"/>
    </location>
</feature>
<feature type="transmembrane region" description="Helical" evidence="2">
    <location>
        <begin position="342"/>
        <end position="366"/>
    </location>
</feature>
<feature type="domain" description="DUF7820" evidence="3">
    <location>
        <begin position="388"/>
        <end position="756"/>
    </location>
</feature>
<evidence type="ECO:0000256" key="2">
    <source>
        <dbReference type="SAM" id="Phobius"/>
    </source>
</evidence>
<keyword evidence="2" id="KW-0812">Transmembrane</keyword>
<evidence type="ECO:0000313" key="4">
    <source>
        <dbReference type="EMBL" id="KAK6957015.1"/>
    </source>
</evidence>